<keyword evidence="4" id="KW-1185">Reference proteome</keyword>
<evidence type="ECO:0000313" key="4">
    <source>
        <dbReference type="Proteomes" id="UP000316181"/>
    </source>
</evidence>
<keyword evidence="2" id="KW-0812">Transmembrane</keyword>
<gene>
    <name evidence="3" type="ORF">FB389_1022</name>
</gene>
<proteinExistence type="predicted"/>
<evidence type="ECO:0000313" key="3">
    <source>
        <dbReference type="EMBL" id="TQK76352.1"/>
    </source>
</evidence>
<evidence type="ECO:0000256" key="2">
    <source>
        <dbReference type="SAM" id="Phobius"/>
    </source>
</evidence>
<accession>A0A542SP38</accession>
<reference evidence="3 4" key="1">
    <citation type="submission" date="2019-06" db="EMBL/GenBank/DDBJ databases">
        <title>Sequencing the genomes of 1000 actinobacteria strains.</title>
        <authorList>
            <person name="Klenk H.-P."/>
        </authorList>
    </citation>
    <scope>NUCLEOTIDE SEQUENCE [LARGE SCALE GENOMIC DNA]</scope>
    <source>
        <strain evidence="3 4">DSM 10596</strain>
    </source>
</reference>
<comment type="caution">
    <text evidence="3">The sequence shown here is derived from an EMBL/GenBank/DDBJ whole genome shotgun (WGS) entry which is preliminary data.</text>
</comment>
<keyword evidence="2" id="KW-0472">Membrane</keyword>
<dbReference type="Proteomes" id="UP000316181">
    <property type="component" value="Unassembled WGS sequence"/>
</dbReference>
<organism evidence="3 4">
    <name type="scientific">Rarobacter incanus</name>
    <dbReference type="NCBI Taxonomy" id="153494"/>
    <lineage>
        <taxon>Bacteria</taxon>
        <taxon>Bacillati</taxon>
        <taxon>Actinomycetota</taxon>
        <taxon>Actinomycetes</taxon>
        <taxon>Micrococcales</taxon>
        <taxon>Rarobacteraceae</taxon>
        <taxon>Rarobacter</taxon>
    </lineage>
</organism>
<feature type="transmembrane region" description="Helical" evidence="2">
    <location>
        <begin position="6"/>
        <end position="29"/>
    </location>
</feature>
<sequence length="61" mass="6947">MGTAMAIFSTVAPSIGVGAIFFFVIRAVMRADRREREYLRELDRLEEEKANSESRDSHPES</sequence>
<dbReference type="EMBL" id="VFNV01000001">
    <property type="protein sequence ID" value="TQK76352.1"/>
    <property type="molecule type" value="Genomic_DNA"/>
</dbReference>
<name>A0A542SP38_9MICO</name>
<feature type="coiled-coil region" evidence="1">
    <location>
        <begin position="28"/>
        <end position="55"/>
    </location>
</feature>
<keyword evidence="1" id="KW-0175">Coiled coil</keyword>
<keyword evidence="2" id="KW-1133">Transmembrane helix</keyword>
<protein>
    <submittedName>
        <fullName evidence="3">Uncharacterized protein</fullName>
    </submittedName>
</protein>
<evidence type="ECO:0000256" key="1">
    <source>
        <dbReference type="SAM" id="Coils"/>
    </source>
</evidence>
<dbReference type="AlphaFoldDB" id="A0A542SP38"/>
<dbReference type="RefSeq" id="WP_142111646.1">
    <property type="nucleotide sequence ID" value="NZ_BAAATB010000002.1"/>
</dbReference>